<gene>
    <name evidence="2" type="ORF">LCGC14_2742530</name>
</gene>
<evidence type="ECO:0000256" key="1">
    <source>
        <dbReference type="SAM" id="MobiDB-lite"/>
    </source>
</evidence>
<name>A0A0F9BVS2_9ZZZZ</name>
<accession>A0A0F9BVS2</accession>
<dbReference type="EMBL" id="LAZR01049925">
    <property type="protein sequence ID" value="KKK88501.1"/>
    <property type="molecule type" value="Genomic_DNA"/>
</dbReference>
<proteinExistence type="predicted"/>
<sequence>MELTRAIELLNTVDSRDITPASHDFRTAIKLGTEALQHISKQRRFNLAFSDDLLPGETDPDIAPPGDLPHPGTLPVLDSN</sequence>
<protein>
    <submittedName>
        <fullName evidence="2">Uncharacterized protein</fullName>
    </submittedName>
</protein>
<reference evidence="2" key="1">
    <citation type="journal article" date="2015" name="Nature">
        <title>Complex archaea that bridge the gap between prokaryotes and eukaryotes.</title>
        <authorList>
            <person name="Spang A."/>
            <person name="Saw J.H."/>
            <person name="Jorgensen S.L."/>
            <person name="Zaremba-Niedzwiedzka K."/>
            <person name="Martijn J."/>
            <person name="Lind A.E."/>
            <person name="van Eijk R."/>
            <person name="Schleper C."/>
            <person name="Guy L."/>
            <person name="Ettema T.J."/>
        </authorList>
    </citation>
    <scope>NUCLEOTIDE SEQUENCE</scope>
</reference>
<comment type="caution">
    <text evidence="2">The sequence shown here is derived from an EMBL/GenBank/DDBJ whole genome shotgun (WGS) entry which is preliminary data.</text>
</comment>
<dbReference type="AlphaFoldDB" id="A0A0F9BVS2"/>
<feature type="region of interest" description="Disordered" evidence="1">
    <location>
        <begin position="54"/>
        <end position="80"/>
    </location>
</feature>
<evidence type="ECO:0000313" key="2">
    <source>
        <dbReference type="EMBL" id="KKK88501.1"/>
    </source>
</evidence>
<organism evidence="2">
    <name type="scientific">marine sediment metagenome</name>
    <dbReference type="NCBI Taxonomy" id="412755"/>
    <lineage>
        <taxon>unclassified sequences</taxon>
        <taxon>metagenomes</taxon>
        <taxon>ecological metagenomes</taxon>
    </lineage>
</organism>